<dbReference type="Gene3D" id="1.10.260.40">
    <property type="entry name" value="lambda repressor-like DNA-binding domains"/>
    <property type="match status" value="1"/>
</dbReference>
<dbReference type="InterPro" id="IPR010982">
    <property type="entry name" value="Lambda_DNA-bd_dom_sf"/>
</dbReference>
<dbReference type="Proteomes" id="UP000469430">
    <property type="component" value="Unassembled WGS sequence"/>
</dbReference>
<dbReference type="InterPro" id="IPR001387">
    <property type="entry name" value="Cro/C1-type_HTH"/>
</dbReference>
<dbReference type="GO" id="GO:0006508">
    <property type="term" value="P:proteolysis"/>
    <property type="evidence" value="ECO:0007669"/>
    <property type="project" value="UniProtKB-KW"/>
</dbReference>
<evidence type="ECO:0000259" key="6">
    <source>
        <dbReference type="PROSITE" id="PS50943"/>
    </source>
</evidence>
<organism evidence="7 8">
    <name type="scientific">Croceibacterium xixiisoli</name>
    <dbReference type="NCBI Taxonomy" id="1476466"/>
    <lineage>
        <taxon>Bacteria</taxon>
        <taxon>Pseudomonadati</taxon>
        <taxon>Pseudomonadota</taxon>
        <taxon>Alphaproteobacteria</taxon>
        <taxon>Sphingomonadales</taxon>
        <taxon>Erythrobacteraceae</taxon>
        <taxon>Croceibacterium</taxon>
    </lineage>
</organism>
<evidence type="ECO:0000256" key="5">
    <source>
        <dbReference type="ARBA" id="ARBA00023163"/>
    </source>
</evidence>
<dbReference type="EMBL" id="WTYJ01000001">
    <property type="protein sequence ID" value="MXO98972.1"/>
    <property type="molecule type" value="Genomic_DNA"/>
</dbReference>
<evidence type="ECO:0000256" key="3">
    <source>
        <dbReference type="ARBA" id="ARBA00023015"/>
    </source>
</evidence>
<keyword evidence="5" id="KW-0804">Transcription</keyword>
<dbReference type="InterPro" id="IPR039418">
    <property type="entry name" value="LexA-like"/>
</dbReference>
<keyword evidence="1" id="KW-0645">Protease</keyword>
<dbReference type="CDD" id="cd00093">
    <property type="entry name" value="HTH_XRE"/>
    <property type="match status" value="1"/>
</dbReference>
<keyword evidence="4" id="KW-0238">DNA-binding</keyword>
<keyword evidence="8" id="KW-1185">Reference proteome</keyword>
<dbReference type="Pfam" id="PF13560">
    <property type="entry name" value="HTH_31"/>
    <property type="match status" value="1"/>
</dbReference>
<dbReference type="InterPro" id="IPR036286">
    <property type="entry name" value="LexA/Signal_pep-like_sf"/>
</dbReference>
<dbReference type="Pfam" id="PF00717">
    <property type="entry name" value="Peptidase_S24"/>
    <property type="match status" value="1"/>
</dbReference>
<gene>
    <name evidence="7" type="ORF">GRI97_08220</name>
</gene>
<keyword evidence="2" id="KW-0378">Hydrolase</keyword>
<evidence type="ECO:0000256" key="1">
    <source>
        <dbReference type="ARBA" id="ARBA00022670"/>
    </source>
</evidence>
<reference evidence="7 8" key="1">
    <citation type="submission" date="2019-12" db="EMBL/GenBank/DDBJ databases">
        <title>Genomic-based taxomic classification of the family Erythrobacteraceae.</title>
        <authorList>
            <person name="Xu L."/>
        </authorList>
    </citation>
    <scope>NUCLEOTIDE SEQUENCE [LARGE SCALE GENOMIC DNA]</scope>
    <source>
        <strain evidence="7 8">S36</strain>
    </source>
</reference>
<evidence type="ECO:0000256" key="2">
    <source>
        <dbReference type="ARBA" id="ARBA00022801"/>
    </source>
</evidence>
<evidence type="ECO:0000313" key="7">
    <source>
        <dbReference type="EMBL" id="MXO98972.1"/>
    </source>
</evidence>
<comment type="caution">
    <text evidence="7">The sequence shown here is derived from an EMBL/GenBank/DDBJ whole genome shotgun (WGS) entry which is preliminary data.</text>
</comment>
<dbReference type="PANTHER" id="PTHR40661:SF3">
    <property type="entry name" value="FELS-1 PROPHAGE TRANSCRIPTIONAL REGULATOR"/>
    <property type="match status" value="1"/>
</dbReference>
<dbReference type="SUPFAM" id="SSF51306">
    <property type="entry name" value="LexA/Signal peptidase"/>
    <property type="match status" value="1"/>
</dbReference>
<dbReference type="PROSITE" id="PS50943">
    <property type="entry name" value="HTH_CROC1"/>
    <property type="match status" value="1"/>
</dbReference>
<dbReference type="SMART" id="SM00530">
    <property type="entry name" value="HTH_XRE"/>
    <property type="match status" value="1"/>
</dbReference>
<protein>
    <submittedName>
        <fullName evidence="7">Helix-turn-helix domain-containing protein</fullName>
    </submittedName>
</protein>
<dbReference type="CDD" id="cd06529">
    <property type="entry name" value="S24_LexA-like"/>
    <property type="match status" value="1"/>
</dbReference>
<dbReference type="SUPFAM" id="SSF47413">
    <property type="entry name" value="lambda repressor-like DNA-binding domains"/>
    <property type="match status" value="1"/>
</dbReference>
<feature type="domain" description="HTH cro/C1-type" evidence="6">
    <location>
        <begin position="40"/>
        <end position="94"/>
    </location>
</feature>
<dbReference type="Gene3D" id="2.10.109.10">
    <property type="entry name" value="Umud Fragment, subunit A"/>
    <property type="match status" value="1"/>
</dbReference>
<dbReference type="GO" id="GO:0016020">
    <property type="term" value="C:membrane"/>
    <property type="evidence" value="ECO:0007669"/>
    <property type="project" value="InterPro"/>
</dbReference>
<dbReference type="PANTHER" id="PTHR40661">
    <property type="match status" value="1"/>
</dbReference>
<accession>A0A6I4TSW1</accession>
<proteinExistence type="predicted"/>
<evidence type="ECO:0000313" key="8">
    <source>
        <dbReference type="Proteomes" id="UP000469430"/>
    </source>
</evidence>
<dbReference type="AlphaFoldDB" id="A0A6I4TSW1"/>
<dbReference type="PROSITE" id="PS00501">
    <property type="entry name" value="SPASE_I_1"/>
    <property type="match status" value="1"/>
</dbReference>
<evidence type="ECO:0000256" key="4">
    <source>
        <dbReference type="ARBA" id="ARBA00023125"/>
    </source>
</evidence>
<dbReference type="GO" id="GO:0003677">
    <property type="term" value="F:DNA binding"/>
    <property type="evidence" value="ECO:0007669"/>
    <property type="project" value="UniProtKB-KW"/>
</dbReference>
<dbReference type="InterPro" id="IPR019756">
    <property type="entry name" value="Pept_S26A_signal_pept_1_Ser-AS"/>
</dbReference>
<dbReference type="InterPro" id="IPR015927">
    <property type="entry name" value="Peptidase_S24_S26A/B/C"/>
</dbReference>
<name>A0A6I4TSW1_9SPHN</name>
<keyword evidence="3" id="KW-0805">Transcription regulation</keyword>
<sequence length="253" mass="27734">MISLQHHYGVTSGVQSTPFRSMAVLHQIGAVWAVTSVNNIERLRLDRGWSRPQLGKRMGTSGQQIERLEKGQRTLKQEWIDKAATALGVTPSDIITPLPAGYALSGQTEVLPADDPNEIVQIQRLDLSLSMGPGTVIDDYVEAEPVSFDLAFIRRITRSPAHRLKLVTGIGDSMYPTLNWGDAILIDTTDRALAKQDGIYWIDLFGAAGLKRLRTIAAGRVLVISDNPTVGDQEVAAEDLRIEGRAIWVARGL</sequence>
<dbReference type="GO" id="GO:0004252">
    <property type="term" value="F:serine-type endopeptidase activity"/>
    <property type="evidence" value="ECO:0007669"/>
    <property type="project" value="InterPro"/>
</dbReference>